<evidence type="ECO:0000313" key="3">
    <source>
        <dbReference type="EMBL" id="MET3655016.1"/>
    </source>
</evidence>
<dbReference type="InterPro" id="IPR038727">
    <property type="entry name" value="NadR/Ttd14_AAA_dom"/>
</dbReference>
<dbReference type="Gene3D" id="3.40.50.300">
    <property type="entry name" value="P-loop containing nucleotide triphosphate hydrolases"/>
    <property type="match status" value="1"/>
</dbReference>
<evidence type="ECO:0000259" key="1">
    <source>
        <dbReference type="Pfam" id="PF01467"/>
    </source>
</evidence>
<dbReference type="InterPro" id="IPR052735">
    <property type="entry name" value="NAD_biosynth-regulator"/>
</dbReference>
<dbReference type="EMBL" id="JBEPME010000001">
    <property type="protein sequence ID" value="MET3655016.1"/>
    <property type="molecule type" value="Genomic_DNA"/>
</dbReference>
<dbReference type="RefSeq" id="WP_354311890.1">
    <property type="nucleotide sequence ID" value="NZ_JBEPME010000001.1"/>
</dbReference>
<protein>
    <submittedName>
        <fullName evidence="3">HTH-type transcriptional repressor of NAD biosynthesis genes</fullName>
        <ecNumber evidence="3">2.7.1.22</ecNumber>
        <ecNumber evidence="3">2.7.7.1</ecNumber>
    </submittedName>
</protein>
<keyword evidence="4" id="KW-1185">Reference proteome</keyword>
<dbReference type="EC" id="2.7.7.1" evidence="3"/>
<dbReference type="SUPFAM" id="SSF52374">
    <property type="entry name" value="Nucleotidylyl transferase"/>
    <property type="match status" value="1"/>
</dbReference>
<dbReference type="Pfam" id="PF13521">
    <property type="entry name" value="AAA_28"/>
    <property type="match status" value="1"/>
</dbReference>
<dbReference type="NCBIfam" id="NF005988">
    <property type="entry name" value="PRK08099.1"/>
    <property type="match status" value="1"/>
</dbReference>
<dbReference type="NCBIfam" id="TIGR00125">
    <property type="entry name" value="cyt_tran_rel"/>
    <property type="match status" value="1"/>
</dbReference>
<feature type="domain" description="Cytidyltransferase-like" evidence="1">
    <location>
        <begin position="9"/>
        <end position="149"/>
    </location>
</feature>
<dbReference type="Proteomes" id="UP001549104">
    <property type="component" value="Unassembled WGS sequence"/>
</dbReference>
<dbReference type="InterPro" id="IPR016429">
    <property type="entry name" value="NAD_NadR"/>
</dbReference>
<gene>
    <name evidence="3" type="ORF">ABIC55_000100</name>
</gene>
<organism evidence="3 4">
    <name type="scientific">Sporosarcina psychrophila</name>
    <name type="common">Bacillus psychrophilus</name>
    <dbReference type="NCBI Taxonomy" id="1476"/>
    <lineage>
        <taxon>Bacteria</taxon>
        <taxon>Bacillati</taxon>
        <taxon>Bacillota</taxon>
        <taxon>Bacilli</taxon>
        <taxon>Bacillales</taxon>
        <taxon>Caryophanaceae</taxon>
        <taxon>Sporosarcina</taxon>
    </lineage>
</organism>
<dbReference type="PIRSF" id="PIRSF004776">
    <property type="entry name" value="NadR_NMNAT/RNK"/>
    <property type="match status" value="1"/>
</dbReference>
<evidence type="ECO:0000259" key="2">
    <source>
        <dbReference type="Pfam" id="PF13521"/>
    </source>
</evidence>
<dbReference type="GO" id="GO:0000309">
    <property type="term" value="F:nicotinamide-nucleotide adenylyltransferase activity"/>
    <property type="evidence" value="ECO:0007669"/>
    <property type="project" value="UniProtKB-EC"/>
</dbReference>
<keyword evidence="3" id="KW-0808">Transferase</keyword>
<sequence>MTAKRRIGMYGGKFLPVHLGHVNAMVMASTIVDELHVVVSYDEEYEEEVFEGTGMKPISAVQRLRWWSEITADLDHVFVHSVEEKQTGKFEDWTAGAKAIKACVGKVIDTVFSSESSYNEYFNELYPDAEHIVLDNDRELFDISATKIRDEGPYVHWHMIPQEVRPYFVKKVAVIGTESSGKSTLVRNLARVYNTSYVEEYGRTYYDKFKDSMSITLESDYHEIAFEHKYHERMQTRTANKVLFIDTEAIVTQYYSELYVGKRLDILTEVAKLQEYDLHIYLEPDVAWVNDGIRVHGDQSIREENNRKLKKMFDEAGVEYVIVSGDYEERFERCKALVKAIMK</sequence>
<name>A0ABV2K1R2_SPOPS</name>
<dbReference type="PANTHER" id="PTHR37512">
    <property type="entry name" value="TRIFUNCTIONAL NAD BIOSYNTHESIS/REGULATOR PROTEIN NADR"/>
    <property type="match status" value="1"/>
</dbReference>
<dbReference type="Gene3D" id="3.40.50.620">
    <property type="entry name" value="HUPs"/>
    <property type="match status" value="1"/>
</dbReference>
<proteinExistence type="predicted"/>
<dbReference type="InterPro" id="IPR027417">
    <property type="entry name" value="P-loop_NTPase"/>
</dbReference>
<dbReference type="GO" id="GO:0050262">
    <property type="term" value="F:ribosylnicotinamide kinase activity"/>
    <property type="evidence" value="ECO:0007669"/>
    <property type="project" value="UniProtKB-EC"/>
</dbReference>
<dbReference type="InterPro" id="IPR014729">
    <property type="entry name" value="Rossmann-like_a/b/a_fold"/>
</dbReference>
<accession>A0ABV2K1R2</accession>
<feature type="domain" description="NadR/Ttd14 AAA" evidence="2">
    <location>
        <begin position="171"/>
        <end position="330"/>
    </location>
</feature>
<comment type="caution">
    <text evidence="3">The sequence shown here is derived from an EMBL/GenBank/DDBJ whole genome shotgun (WGS) entry which is preliminary data.</text>
</comment>
<dbReference type="EC" id="2.7.1.22" evidence="3"/>
<keyword evidence="3" id="KW-0548">Nucleotidyltransferase</keyword>
<dbReference type="InterPro" id="IPR004821">
    <property type="entry name" value="Cyt_trans-like"/>
</dbReference>
<evidence type="ECO:0000313" key="4">
    <source>
        <dbReference type="Proteomes" id="UP001549104"/>
    </source>
</evidence>
<dbReference type="Pfam" id="PF01467">
    <property type="entry name" value="CTP_transf_like"/>
    <property type="match status" value="1"/>
</dbReference>
<dbReference type="SUPFAM" id="SSF52540">
    <property type="entry name" value="P-loop containing nucleoside triphosphate hydrolases"/>
    <property type="match status" value="1"/>
</dbReference>
<reference evidence="3 4" key="1">
    <citation type="submission" date="2024-06" db="EMBL/GenBank/DDBJ databases">
        <title>Sorghum-associated microbial communities from plants grown in Nebraska, USA.</title>
        <authorList>
            <person name="Schachtman D."/>
        </authorList>
    </citation>
    <scope>NUCLEOTIDE SEQUENCE [LARGE SCALE GENOMIC DNA]</scope>
    <source>
        <strain evidence="3 4">1288</strain>
    </source>
</reference>
<dbReference type="PANTHER" id="PTHR37512:SF1">
    <property type="entry name" value="NADR_TTD14 AAA DOMAIN-CONTAINING PROTEIN"/>
    <property type="match status" value="1"/>
</dbReference>